<keyword evidence="3" id="KW-0325">Glycoprotein</keyword>
<keyword evidence="5" id="KW-0401">Integrin</keyword>
<reference evidence="6" key="2">
    <citation type="submission" date="2014-11" db="EMBL/GenBank/DDBJ databases">
        <title>Draft genome sequence of Hydrogenophaga intermedia S1.</title>
        <authorList>
            <person name="Gan H.M."/>
            <person name="Chew T.H."/>
            <person name="Stolz A."/>
        </authorList>
    </citation>
    <scope>NUCLEOTIDE SEQUENCE [LARGE SCALE GENOMIC DNA]</scope>
    <source>
        <strain evidence="6">S1</strain>
    </source>
</reference>
<keyword evidence="6" id="KW-1185">Reference proteome</keyword>
<evidence type="ECO:0000256" key="4">
    <source>
        <dbReference type="SAM" id="SignalP"/>
    </source>
</evidence>
<dbReference type="AlphaFoldDB" id="A0A1L1PKU6"/>
<accession>A0A1L1PKU6</accession>
<keyword evidence="2" id="KW-0677">Repeat</keyword>
<name>A0A1L1PKU6_HYDIT</name>
<evidence type="ECO:0000313" key="6">
    <source>
        <dbReference type="Proteomes" id="UP000028878"/>
    </source>
</evidence>
<dbReference type="InterPro" id="IPR013517">
    <property type="entry name" value="FG-GAP"/>
</dbReference>
<dbReference type="SUPFAM" id="SSF50965">
    <property type="entry name" value="Galactose oxidase, central domain"/>
    <property type="match status" value="1"/>
</dbReference>
<dbReference type="GO" id="GO:0007229">
    <property type="term" value="P:integrin-mediated signaling pathway"/>
    <property type="evidence" value="ECO:0007669"/>
    <property type="project" value="UniProtKB-KW"/>
</dbReference>
<reference evidence="6" key="1">
    <citation type="submission" date="2014-02" db="EMBL/GenBank/DDBJ databases">
        <authorList>
            <person name="Gan H."/>
        </authorList>
    </citation>
    <scope>NUCLEOTIDE SEQUENCE [LARGE SCALE GENOMIC DNA]</scope>
    <source>
        <strain evidence="6">S1</strain>
    </source>
</reference>
<evidence type="ECO:0000313" key="5">
    <source>
        <dbReference type="EMBL" id="CDN88513.1"/>
    </source>
</evidence>
<dbReference type="PANTHER" id="PTHR36220">
    <property type="entry name" value="UNNAMED PRODUCT"/>
    <property type="match status" value="1"/>
</dbReference>
<dbReference type="InterPro" id="IPR028994">
    <property type="entry name" value="Integrin_alpha_N"/>
</dbReference>
<sequence length="577" mass="59439" precursor="true">MKSPILFATRSALIAFPALFCACGGGSSLTPGVSADPAATPPPVAANAPALALTLQNAKTFRFTWIDMAGETEYRLLEDPDGVSGYTSLTPQPLPADTTAHEHTVFLPARVNARYILQACKGGTCLDSAPVSVAGNLAQAIGFLKSDVSTADDEFGYSVALSSDGGTLAVGAPGESSAVTGIATQEPPSANDMPNSGVVYVFVRQGQRWQQQAFVKASTPTMSDRFGESLALSVTGDALAVGAPGRDAKGVVYTFTRSDGDWSERQMLAASVSGPNERFGHSLAMSAAGHVLMVGNPRESQFHNDSGAVYVFTHDGTQWNEYVTLKANFPWPYAGFGSSVSLNAAGDLLAVGAPNSDSMELSRGSAHVFMFGGMGWQEQAELKAPHAAIDLQFGTSAALSADGGTLAVGARGDASAATGVNGDPQDNSAFNSGAVHVFRRDGVNWPHQAYLKASNPGEDDQFGRAVSLSGDGNTLVVGAPYETSRADGLNGSQASTDSSAVGAAYIFQRKSLAWRQTAYVKAPNSGGQDTFGTGLALSANGQTLAVGASGEASSASGWNGSHATDNDNAQSGAIYLY</sequence>
<dbReference type="PANTHER" id="PTHR36220:SF1">
    <property type="entry name" value="GAMMA TUBULIN COMPLEX COMPONENT C-TERMINAL DOMAIN-CONTAINING PROTEIN"/>
    <property type="match status" value="1"/>
</dbReference>
<dbReference type="RefSeq" id="WP_009517819.1">
    <property type="nucleotide sequence ID" value="NZ_CCAE010000024.1"/>
</dbReference>
<protein>
    <submittedName>
        <fullName evidence="5">Integrin alpha beta-propellor repeat-containing protein</fullName>
    </submittedName>
</protein>
<feature type="chain" id="PRO_5009681501" evidence="4">
    <location>
        <begin position="21"/>
        <end position="577"/>
    </location>
</feature>
<dbReference type="Proteomes" id="UP000028878">
    <property type="component" value="Unassembled WGS sequence"/>
</dbReference>
<proteinExistence type="predicted"/>
<dbReference type="SMART" id="SM00191">
    <property type="entry name" value="Int_alpha"/>
    <property type="match status" value="6"/>
</dbReference>
<keyword evidence="1 4" id="KW-0732">Signal</keyword>
<evidence type="ECO:0000256" key="3">
    <source>
        <dbReference type="ARBA" id="ARBA00023180"/>
    </source>
</evidence>
<organism evidence="5 6">
    <name type="scientific">Hydrogenophaga intermedia</name>
    <dbReference type="NCBI Taxonomy" id="65786"/>
    <lineage>
        <taxon>Bacteria</taxon>
        <taxon>Pseudomonadati</taxon>
        <taxon>Pseudomonadota</taxon>
        <taxon>Betaproteobacteria</taxon>
        <taxon>Burkholderiales</taxon>
        <taxon>Comamonadaceae</taxon>
        <taxon>Hydrogenophaga</taxon>
    </lineage>
</organism>
<evidence type="ECO:0000256" key="1">
    <source>
        <dbReference type="ARBA" id="ARBA00022729"/>
    </source>
</evidence>
<dbReference type="EMBL" id="CCAE010000024">
    <property type="protein sequence ID" value="CDN88513.1"/>
    <property type="molecule type" value="Genomic_DNA"/>
</dbReference>
<gene>
    <name evidence="5" type="ORF">BN948_02948</name>
</gene>
<dbReference type="Pfam" id="PF14312">
    <property type="entry name" value="FG-GAP_2"/>
    <property type="match status" value="4"/>
</dbReference>
<dbReference type="InterPro" id="IPR011043">
    <property type="entry name" value="Gal_Oxase/kelch_b-propeller"/>
</dbReference>
<feature type="signal peptide" evidence="4">
    <location>
        <begin position="1"/>
        <end position="20"/>
    </location>
</feature>
<dbReference type="PROSITE" id="PS51257">
    <property type="entry name" value="PROKAR_LIPOPROTEIN"/>
    <property type="match status" value="1"/>
</dbReference>
<dbReference type="InterPro" id="IPR013519">
    <property type="entry name" value="Int_alpha_beta-p"/>
</dbReference>
<evidence type="ECO:0000256" key="2">
    <source>
        <dbReference type="ARBA" id="ARBA00022737"/>
    </source>
</evidence>
<dbReference type="Gene3D" id="2.130.10.130">
    <property type="entry name" value="Integrin alpha, N-terminal"/>
    <property type="match status" value="2"/>
</dbReference>